<feature type="transmembrane region" description="Helical" evidence="7">
    <location>
        <begin position="53"/>
        <end position="71"/>
    </location>
</feature>
<evidence type="ECO:0000256" key="1">
    <source>
        <dbReference type="ARBA" id="ARBA00004141"/>
    </source>
</evidence>
<sequence length="219" mass="25074">MPLPALPKRYHPASIWALYAVGLLPAVWTFYLGATGQLIGNPVKIFEHLLGEWALRFMILTLLISPIRDVLGINWVRYRRALGLLAFWYVAMHFLAYMVLDKRLAIDVIVEDVFKRWFITIGMAGFVLLIPLALTSNRWSIRRLGPGWNKLHRLIYPIAAAGALHYCLSVKVIGPEQLIYAGLITILIAWRLVRRHYMDWKRGKRQSSSELASAIPRAD</sequence>
<evidence type="ECO:0000313" key="10">
    <source>
        <dbReference type="Proteomes" id="UP001320715"/>
    </source>
</evidence>
<keyword evidence="7" id="KW-0249">Electron transport</keyword>
<feature type="transmembrane region" description="Helical" evidence="7">
    <location>
        <begin position="83"/>
        <end position="100"/>
    </location>
</feature>
<protein>
    <recommendedName>
        <fullName evidence="7">Protein-methionine-sulfoxide reductase heme-binding subunit MsrQ</fullName>
    </recommendedName>
    <alternativeName>
        <fullName evidence="7">Flavocytochrome MsrQ</fullName>
    </alternativeName>
</protein>
<dbReference type="Proteomes" id="UP001320715">
    <property type="component" value="Unassembled WGS sequence"/>
</dbReference>
<evidence type="ECO:0000313" key="9">
    <source>
        <dbReference type="EMBL" id="MCO6410287.1"/>
    </source>
</evidence>
<feature type="transmembrane region" description="Helical" evidence="7">
    <location>
        <begin position="178"/>
        <end position="193"/>
    </location>
</feature>
<feature type="transmembrane region" description="Helical" evidence="7">
    <location>
        <begin position="116"/>
        <end position="134"/>
    </location>
</feature>
<dbReference type="NCBIfam" id="NF003833">
    <property type="entry name" value="PRK05419.1-5"/>
    <property type="match status" value="1"/>
</dbReference>
<dbReference type="PANTHER" id="PTHR36964">
    <property type="entry name" value="PROTEIN-METHIONINE-SULFOXIDE REDUCTASE HEME-BINDING SUBUNIT MSRQ"/>
    <property type="match status" value="1"/>
</dbReference>
<keyword evidence="10" id="KW-1185">Reference proteome</keyword>
<evidence type="ECO:0000256" key="6">
    <source>
        <dbReference type="ARBA" id="ARBA00023136"/>
    </source>
</evidence>
<evidence type="ECO:0000259" key="8">
    <source>
        <dbReference type="Pfam" id="PF01794"/>
    </source>
</evidence>
<dbReference type="Pfam" id="PF01794">
    <property type="entry name" value="Ferric_reduct"/>
    <property type="match status" value="1"/>
</dbReference>
<feature type="domain" description="Ferric oxidoreductase" evidence="8">
    <location>
        <begin position="50"/>
        <end position="162"/>
    </location>
</feature>
<comment type="similarity">
    <text evidence="7">Belongs to the MsrQ family.</text>
</comment>
<keyword evidence="2 7" id="KW-0813">Transport</keyword>
<comment type="subunit">
    <text evidence="7">Heterodimer of a catalytic subunit (MsrP) and a heme-binding subunit (MsrQ).</text>
</comment>
<keyword evidence="7" id="KW-1003">Cell membrane</keyword>
<organism evidence="9 10">
    <name type="scientific">Hoeflea alexandrii</name>
    <dbReference type="NCBI Taxonomy" id="288436"/>
    <lineage>
        <taxon>Bacteria</taxon>
        <taxon>Pseudomonadati</taxon>
        <taxon>Pseudomonadota</taxon>
        <taxon>Alphaproteobacteria</taxon>
        <taxon>Hyphomicrobiales</taxon>
        <taxon>Rhizobiaceae</taxon>
        <taxon>Hoeflea</taxon>
    </lineage>
</organism>
<dbReference type="PANTHER" id="PTHR36964:SF1">
    <property type="entry name" value="PROTEIN-METHIONINE-SULFOXIDE REDUCTASE HEME-BINDING SUBUNIT MSRQ"/>
    <property type="match status" value="1"/>
</dbReference>
<reference evidence="9 10" key="1">
    <citation type="submission" date="2020-01" db="EMBL/GenBank/DDBJ databases">
        <title>Genomes of bacteria type strains.</title>
        <authorList>
            <person name="Chen J."/>
            <person name="Zhu S."/>
            <person name="Yang J."/>
        </authorList>
    </citation>
    <scope>NUCLEOTIDE SEQUENCE [LARGE SCALE GENOMIC DNA]</scope>
    <source>
        <strain evidence="9 10">DSM 16655</strain>
    </source>
</reference>
<keyword evidence="7" id="KW-0349">Heme</keyword>
<keyword evidence="7" id="KW-0288">FMN</keyword>
<dbReference type="HAMAP" id="MF_01207">
    <property type="entry name" value="MsrQ"/>
    <property type="match status" value="1"/>
</dbReference>
<keyword evidence="3 7" id="KW-0812">Transmembrane</keyword>
<evidence type="ECO:0000256" key="2">
    <source>
        <dbReference type="ARBA" id="ARBA00022448"/>
    </source>
</evidence>
<keyword evidence="6 7" id="KW-0472">Membrane</keyword>
<proteinExistence type="inferred from homology"/>
<keyword evidence="7" id="KW-0479">Metal-binding</keyword>
<comment type="cofactor">
    <cofactor evidence="7">
        <name>FMN</name>
        <dbReference type="ChEBI" id="CHEBI:58210"/>
    </cofactor>
    <text evidence="7">Binds 1 FMN per subunit.</text>
</comment>
<keyword evidence="7" id="KW-0285">Flavoprotein</keyword>
<keyword evidence="4 7" id="KW-1133">Transmembrane helix</keyword>
<dbReference type="InterPro" id="IPR022837">
    <property type="entry name" value="MsrQ-like"/>
</dbReference>
<name>A0ABT1CVR4_9HYPH</name>
<comment type="function">
    <text evidence="7">Part of the MsrPQ system that repairs oxidized periplasmic proteins containing methionine sulfoxide residues (Met-O), using respiratory chain electrons. Thus protects these proteins from oxidative-stress damage caused by reactive species of oxygen and chlorine generated by the host defense mechanisms. MsrPQ is essential for the maintenance of envelope integrity under bleach stress, rescuing a wide series of structurally unrelated periplasmic proteins from methionine oxidation. MsrQ provides electrons for reduction to the reductase catalytic subunit MsrP, using the quinone pool of the respiratory chain.</text>
</comment>
<evidence type="ECO:0000256" key="3">
    <source>
        <dbReference type="ARBA" id="ARBA00022692"/>
    </source>
</evidence>
<feature type="transmembrane region" description="Helical" evidence="7">
    <location>
        <begin position="154"/>
        <end position="172"/>
    </location>
</feature>
<dbReference type="InterPro" id="IPR013130">
    <property type="entry name" value="Fe3_Rdtase_TM_dom"/>
</dbReference>
<comment type="subcellular location">
    <subcellularLocation>
        <location evidence="7">Cell membrane</location>
        <topology evidence="7">Multi-pass membrane protein</topology>
    </subcellularLocation>
    <subcellularLocation>
        <location evidence="1">Membrane</location>
        <topology evidence="1">Multi-pass membrane protein</topology>
    </subcellularLocation>
</comment>
<dbReference type="EMBL" id="JAAAML010000003">
    <property type="protein sequence ID" value="MCO6410287.1"/>
    <property type="molecule type" value="Genomic_DNA"/>
</dbReference>
<keyword evidence="5 7" id="KW-0408">Iron</keyword>
<evidence type="ECO:0000256" key="5">
    <source>
        <dbReference type="ARBA" id="ARBA00023004"/>
    </source>
</evidence>
<accession>A0ABT1CVR4</accession>
<gene>
    <name evidence="7 9" type="primary">msrQ</name>
    <name evidence="9" type="ORF">GTW23_19070</name>
</gene>
<feature type="transmembrane region" description="Helical" evidence="7">
    <location>
        <begin position="12"/>
        <end position="33"/>
    </location>
</feature>
<evidence type="ECO:0000256" key="7">
    <source>
        <dbReference type="HAMAP-Rule" id="MF_01207"/>
    </source>
</evidence>
<comment type="cofactor">
    <cofactor evidence="7">
        <name>heme b</name>
        <dbReference type="ChEBI" id="CHEBI:60344"/>
    </cofactor>
    <text evidence="7">Binds 1 heme b (iron(II)-protoporphyrin IX) group per subunit.</text>
</comment>
<comment type="caution">
    <text evidence="9">The sequence shown here is derived from an EMBL/GenBank/DDBJ whole genome shotgun (WGS) entry which is preliminary data.</text>
</comment>
<evidence type="ECO:0000256" key="4">
    <source>
        <dbReference type="ARBA" id="ARBA00022989"/>
    </source>
</evidence>